<dbReference type="EMBL" id="CAJPEX010001681">
    <property type="protein sequence ID" value="CAG0919696.1"/>
    <property type="molecule type" value="Genomic_DNA"/>
</dbReference>
<dbReference type="Proteomes" id="UP000678499">
    <property type="component" value="Unassembled WGS sequence"/>
</dbReference>
<organism evidence="1">
    <name type="scientific">Notodromas monacha</name>
    <dbReference type="NCBI Taxonomy" id="399045"/>
    <lineage>
        <taxon>Eukaryota</taxon>
        <taxon>Metazoa</taxon>
        <taxon>Ecdysozoa</taxon>
        <taxon>Arthropoda</taxon>
        <taxon>Crustacea</taxon>
        <taxon>Oligostraca</taxon>
        <taxon>Ostracoda</taxon>
        <taxon>Podocopa</taxon>
        <taxon>Podocopida</taxon>
        <taxon>Cypridocopina</taxon>
        <taxon>Cypridoidea</taxon>
        <taxon>Cyprididae</taxon>
        <taxon>Notodromas</taxon>
    </lineage>
</organism>
<reference evidence="1" key="1">
    <citation type="submission" date="2020-11" db="EMBL/GenBank/DDBJ databases">
        <authorList>
            <person name="Tran Van P."/>
        </authorList>
    </citation>
    <scope>NUCLEOTIDE SEQUENCE</scope>
</reference>
<evidence type="ECO:0000313" key="1">
    <source>
        <dbReference type="EMBL" id="CAD7279544.1"/>
    </source>
</evidence>
<name>A0A7R9BQA8_9CRUS</name>
<protein>
    <submittedName>
        <fullName evidence="1">Uncharacterized protein</fullName>
    </submittedName>
</protein>
<dbReference type="AlphaFoldDB" id="A0A7R9BQA8"/>
<proteinExistence type="predicted"/>
<dbReference type="Gene3D" id="3.40.50.1000">
    <property type="entry name" value="HAD superfamily/HAD-like"/>
    <property type="match status" value="1"/>
</dbReference>
<keyword evidence="2" id="KW-1185">Reference proteome</keyword>
<sequence length="72" mass="8012">MGSEEKFLFCLGKRKFWQEDGELTSGVGPFAVGLEYACGVRYGSDRETIGILFPGRRETARDETRGSCDDRG</sequence>
<evidence type="ECO:0000313" key="2">
    <source>
        <dbReference type="Proteomes" id="UP000678499"/>
    </source>
</evidence>
<dbReference type="EMBL" id="OA883718">
    <property type="protein sequence ID" value="CAD7279544.1"/>
    <property type="molecule type" value="Genomic_DNA"/>
</dbReference>
<gene>
    <name evidence="1" type="ORF">NMOB1V02_LOCUS7213</name>
</gene>
<dbReference type="OrthoDB" id="265795at2759"/>
<accession>A0A7R9BQA8</accession>
<dbReference type="InterPro" id="IPR023214">
    <property type="entry name" value="HAD_sf"/>
</dbReference>